<feature type="transmembrane region" description="Helical" evidence="6">
    <location>
        <begin position="16"/>
        <end position="35"/>
    </location>
</feature>
<evidence type="ECO:0000256" key="5">
    <source>
        <dbReference type="ARBA" id="ARBA00023136"/>
    </source>
</evidence>
<keyword evidence="8" id="KW-1185">Reference proteome</keyword>
<dbReference type="InterPro" id="IPR051327">
    <property type="entry name" value="MATE_MepA_subfamily"/>
</dbReference>
<dbReference type="PANTHER" id="PTHR43823:SF3">
    <property type="entry name" value="MULTIDRUG EXPORT PROTEIN MEPA"/>
    <property type="match status" value="1"/>
</dbReference>
<organism evidence="7 8">
    <name type="scientific">Shewanella surugensis</name>
    <dbReference type="NCBI Taxonomy" id="212020"/>
    <lineage>
        <taxon>Bacteria</taxon>
        <taxon>Pseudomonadati</taxon>
        <taxon>Pseudomonadota</taxon>
        <taxon>Gammaproteobacteria</taxon>
        <taxon>Alteromonadales</taxon>
        <taxon>Shewanellaceae</taxon>
        <taxon>Shewanella</taxon>
    </lineage>
</organism>
<evidence type="ECO:0008006" key="9">
    <source>
        <dbReference type="Google" id="ProtNLM"/>
    </source>
</evidence>
<dbReference type="Pfam" id="PF01554">
    <property type="entry name" value="MatE"/>
    <property type="match status" value="1"/>
</dbReference>
<keyword evidence="5 6" id="KW-0472">Membrane</keyword>
<evidence type="ECO:0000313" key="8">
    <source>
        <dbReference type="Proteomes" id="UP001203423"/>
    </source>
</evidence>
<evidence type="ECO:0000256" key="1">
    <source>
        <dbReference type="ARBA" id="ARBA00004651"/>
    </source>
</evidence>
<reference evidence="7 8" key="1">
    <citation type="submission" date="2022-01" db="EMBL/GenBank/DDBJ databases">
        <title>Whole genome-based taxonomy of the Shewanellaceae.</title>
        <authorList>
            <person name="Martin-Rodriguez A.J."/>
        </authorList>
    </citation>
    <scope>NUCLEOTIDE SEQUENCE [LARGE SCALE GENOMIC DNA]</scope>
    <source>
        <strain evidence="7 8">DSM 17177</strain>
    </source>
</reference>
<proteinExistence type="predicted"/>
<evidence type="ECO:0000313" key="7">
    <source>
        <dbReference type="EMBL" id="MCL1126140.1"/>
    </source>
</evidence>
<keyword evidence="3 6" id="KW-0812">Transmembrane</keyword>
<accession>A0ABT0LEQ1</accession>
<keyword evidence="2" id="KW-1003">Cell membrane</keyword>
<dbReference type="Proteomes" id="UP001203423">
    <property type="component" value="Unassembled WGS sequence"/>
</dbReference>
<evidence type="ECO:0000256" key="2">
    <source>
        <dbReference type="ARBA" id="ARBA00022475"/>
    </source>
</evidence>
<dbReference type="PANTHER" id="PTHR43823">
    <property type="entry name" value="SPORULATION PROTEIN YKVU"/>
    <property type="match status" value="1"/>
</dbReference>
<gene>
    <name evidence="7" type="ORF">L2764_17070</name>
</gene>
<evidence type="ECO:0000256" key="4">
    <source>
        <dbReference type="ARBA" id="ARBA00022989"/>
    </source>
</evidence>
<comment type="caution">
    <text evidence="7">The sequence shown here is derived from an EMBL/GenBank/DDBJ whole genome shotgun (WGS) entry which is preliminary data.</text>
</comment>
<protein>
    <recommendedName>
        <fullName evidence="9">MATE family efflux transporter</fullName>
    </recommendedName>
</protein>
<sequence length="74" mass="8091">MQVSLKSTDVNIKRTFWRYAFPSIAAMLVNGIYQIVDGIFIGHYLGQQGLAGVNMVWPIIYVIAGLGLMIGMGA</sequence>
<dbReference type="EMBL" id="JAKIKS010000075">
    <property type="protein sequence ID" value="MCL1126140.1"/>
    <property type="molecule type" value="Genomic_DNA"/>
</dbReference>
<dbReference type="InterPro" id="IPR002528">
    <property type="entry name" value="MATE_fam"/>
</dbReference>
<keyword evidence="4 6" id="KW-1133">Transmembrane helix</keyword>
<evidence type="ECO:0000256" key="6">
    <source>
        <dbReference type="SAM" id="Phobius"/>
    </source>
</evidence>
<dbReference type="RefSeq" id="WP_248941524.1">
    <property type="nucleotide sequence ID" value="NZ_JAKIKS010000075.1"/>
</dbReference>
<name>A0ABT0LEQ1_9GAMM</name>
<comment type="subcellular location">
    <subcellularLocation>
        <location evidence="1">Cell membrane</location>
        <topology evidence="1">Multi-pass membrane protein</topology>
    </subcellularLocation>
</comment>
<evidence type="ECO:0000256" key="3">
    <source>
        <dbReference type="ARBA" id="ARBA00022692"/>
    </source>
</evidence>
<feature type="transmembrane region" description="Helical" evidence="6">
    <location>
        <begin position="55"/>
        <end position="73"/>
    </location>
</feature>